<proteinExistence type="predicted"/>
<comment type="cofactor">
    <cofactor evidence="1">
        <name>Mg(2+)</name>
        <dbReference type="ChEBI" id="CHEBI:18420"/>
    </cofactor>
</comment>
<dbReference type="PANTHER" id="PTHR21340:SF0">
    <property type="entry name" value="BIS(5'-NUCLEOSYL)-TETRAPHOSPHATASE [ASYMMETRICAL]"/>
    <property type="match status" value="1"/>
</dbReference>
<evidence type="ECO:0000313" key="4">
    <source>
        <dbReference type="EMBL" id="MCG7939142.1"/>
    </source>
</evidence>
<keyword evidence="2 4" id="KW-0378">Hydrolase</keyword>
<evidence type="ECO:0000259" key="3">
    <source>
        <dbReference type="PROSITE" id="PS51462"/>
    </source>
</evidence>
<dbReference type="GO" id="GO:0006754">
    <property type="term" value="P:ATP biosynthetic process"/>
    <property type="evidence" value="ECO:0007669"/>
    <property type="project" value="TreeGrafter"/>
</dbReference>
<dbReference type="PROSITE" id="PS00893">
    <property type="entry name" value="NUDIX_BOX"/>
    <property type="match status" value="1"/>
</dbReference>
<gene>
    <name evidence="4" type="primary">nudE</name>
    <name evidence="4" type="ORF">JAZ04_09845</name>
</gene>
<dbReference type="Pfam" id="PF00293">
    <property type="entry name" value="NUDIX"/>
    <property type="match status" value="1"/>
</dbReference>
<dbReference type="AlphaFoldDB" id="A0A9E4K4K1"/>
<dbReference type="PANTHER" id="PTHR21340">
    <property type="entry name" value="DIADENOSINE 5,5-P1,P4-TETRAPHOSPHATE PYROPHOSPHOHYDROLASE MUTT"/>
    <property type="match status" value="1"/>
</dbReference>
<dbReference type="GO" id="GO:0006167">
    <property type="term" value="P:AMP biosynthetic process"/>
    <property type="evidence" value="ECO:0007669"/>
    <property type="project" value="TreeGrafter"/>
</dbReference>
<protein>
    <submittedName>
        <fullName evidence="4">ADP compounds hydrolase NudE</fullName>
        <ecNumber evidence="4">3.6.1.-</ecNumber>
    </submittedName>
</protein>
<dbReference type="FunFam" id="3.90.79.10:FF:000006">
    <property type="entry name" value="ADP compounds hydrolase NudE"/>
    <property type="match status" value="1"/>
</dbReference>
<dbReference type="InterPro" id="IPR051325">
    <property type="entry name" value="Nudix_hydrolase_domain"/>
</dbReference>
<dbReference type="NCBIfam" id="NF008736">
    <property type="entry name" value="PRK11762.1"/>
    <property type="match status" value="1"/>
</dbReference>
<dbReference type="CDD" id="cd24156">
    <property type="entry name" value="NUDIX_ADPRase_NudE"/>
    <property type="match status" value="1"/>
</dbReference>
<dbReference type="InterPro" id="IPR020084">
    <property type="entry name" value="NUDIX_hydrolase_CS"/>
</dbReference>
<evidence type="ECO:0000256" key="1">
    <source>
        <dbReference type="ARBA" id="ARBA00001946"/>
    </source>
</evidence>
<dbReference type="Gene3D" id="3.90.79.10">
    <property type="entry name" value="Nucleoside Triphosphate Pyrophosphohydrolase"/>
    <property type="match status" value="1"/>
</dbReference>
<dbReference type="EC" id="3.6.1.-" evidence="4"/>
<dbReference type="GO" id="GO:0004081">
    <property type="term" value="F:bis(5'-nucleosyl)-tetraphosphatase (asymmetrical) activity"/>
    <property type="evidence" value="ECO:0007669"/>
    <property type="project" value="TreeGrafter"/>
</dbReference>
<dbReference type="SUPFAM" id="SSF55811">
    <property type="entry name" value="Nudix"/>
    <property type="match status" value="1"/>
</dbReference>
<dbReference type="PROSITE" id="PS51462">
    <property type="entry name" value="NUDIX"/>
    <property type="match status" value="1"/>
</dbReference>
<dbReference type="Proteomes" id="UP000886687">
    <property type="component" value="Unassembled WGS sequence"/>
</dbReference>
<accession>A0A9E4K4K1</accession>
<dbReference type="EMBL" id="JAEPDI010000005">
    <property type="protein sequence ID" value="MCG7939142.1"/>
    <property type="molecule type" value="Genomic_DNA"/>
</dbReference>
<evidence type="ECO:0000313" key="5">
    <source>
        <dbReference type="Proteomes" id="UP000886687"/>
    </source>
</evidence>
<organism evidence="4 5">
    <name type="scientific">Candidatus Thiodiazotropha lotti</name>
    <dbReference type="NCBI Taxonomy" id="2792787"/>
    <lineage>
        <taxon>Bacteria</taxon>
        <taxon>Pseudomonadati</taxon>
        <taxon>Pseudomonadota</taxon>
        <taxon>Gammaproteobacteria</taxon>
        <taxon>Chromatiales</taxon>
        <taxon>Sedimenticolaceae</taxon>
        <taxon>Candidatus Thiodiazotropha</taxon>
    </lineage>
</organism>
<reference evidence="4" key="1">
    <citation type="journal article" date="2021" name="Proc. Natl. Acad. Sci. U.S.A.">
        <title>Global biogeography of chemosynthetic symbionts reveals both localized and globally distributed symbiont groups. .</title>
        <authorList>
            <person name="Osvatic J.T."/>
            <person name="Wilkins L.G.E."/>
            <person name="Leibrecht L."/>
            <person name="Leray M."/>
            <person name="Zauner S."/>
            <person name="Polzin J."/>
            <person name="Camacho Y."/>
            <person name="Gros O."/>
            <person name="van Gils J.A."/>
            <person name="Eisen J.A."/>
            <person name="Petersen J.M."/>
            <person name="Yuen B."/>
        </authorList>
    </citation>
    <scope>NUCLEOTIDE SEQUENCE</scope>
    <source>
        <strain evidence="4">MAGL173</strain>
    </source>
</reference>
<comment type="caution">
    <text evidence="4">The sequence shown here is derived from an EMBL/GenBank/DDBJ whole genome shotgun (WGS) entry which is preliminary data.</text>
</comment>
<dbReference type="InterPro" id="IPR015797">
    <property type="entry name" value="NUDIX_hydrolase-like_dom_sf"/>
</dbReference>
<evidence type="ECO:0000256" key="2">
    <source>
        <dbReference type="ARBA" id="ARBA00022801"/>
    </source>
</evidence>
<dbReference type="InterPro" id="IPR000086">
    <property type="entry name" value="NUDIX_hydrolase_dom"/>
</dbReference>
<name>A0A9E4K4K1_9GAMM</name>
<sequence length="209" mass="23549">MMRYTSVPAKFQLKWPPLTGAGRIDPIPDDVVTKPKIVSQQLIAETRLFRVEQLGLEFSNGEKRVYERLLGGKTGSVLVIPMLDDETVLLIREYSAGSQDYQLALPKGRMEPGEDPLQAANREMQEEVGYAARELEILKTFTIAPAYIQHHTYAILARDLYPQQLVGDEPEPIEVVPWKLSDWDNLIAQPDFTEARSIAALCLARNVLT</sequence>
<feature type="domain" description="Nudix hydrolase" evidence="3">
    <location>
        <begin position="72"/>
        <end position="203"/>
    </location>
</feature>